<dbReference type="AlphaFoldDB" id="D4GPQ0"/>
<sequence>MTGDDVPDRPCQSPETLSSNWSMGVGTPARLNARGGR</sequence>
<protein>
    <submittedName>
        <fullName evidence="2">Uncharacterized protein</fullName>
    </submittedName>
</protein>
<dbReference type="Proteomes" id="UP000008243">
    <property type="component" value="Plasmid pHV3"/>
</dbReference>
<evidence type="ECO:0000313" key="2">
    <source>
        <dbReference type="EMBL" id="ADE01360.1"/>
    </source>
</evidence>
<evidence type="ECO:0000256" key="1">
    <source>
        <dbReference type="SAM" id="MobiDB-lite"/>
    </source>
</evidence>
<keyword evidence="3" id="KW-1185">Reference proteome</keyword>
<feature type="compositionally biased region" description="Polar residues" evidence="1">
    <location>
        <begin position="13"/>
        <end position="22"/>
    </location>
</feature>
<reference evidence="2 3" key="1">
    <citation type="journal article" date="2010" name="PLoS ONE">
        <title>The complete genome sequence of Haloferax volcanii DS2, a model archaeon.</title>
        <authorList>
            <person name="Hartman A.L."/>
            <person name="Norais C."/>
            <person name="Badger J.H."/>
            <person name="Delmas S."/>
            <person name="Haldenby S."/>
            <person name="Madupu R."/>
            <person name="Robinson J."/>
            <person name="Khouri H."/>
            <person name="Ren Q."/>
            <person name="Lowe T.M."/>
            <person name="Maupin-Furlow J."/>
            <person name="Pohlschroder M."/>
            <person name="Daniels C."/>
            <person name="Pfeiffer F."/>
            <person name="Allers T."/>
            <person name="Eisen J.A."/>
        </authorList>
    </citation>
    <scope>NUCLEOTIDE SEQUENCE [LARGE SCALE GENOMIC DNA]</scope>
    <source>
        <strain evidence="3">ATCC 29605 / DSM 3757 / JCM 8879 / NBRC 14742 / NCIMB 2012 / VKM B-1768 / DS2</strain>
    </source>
</reference>
<dbReference type="EnsemblBacteria" id="ADE01360">
    <property type="protein sequence ID" value="ADE01360"/>
    <property type="gene ID" value="HVO_B0252"/>
</dbReference>
<organism evidence="2 3">
    <name type="scientific">Haloferax volcanii (strain ATCC 29605 / DSM 3757 / JCM 8879 / NBRC 14742 / NCIMB 2012 / VKM B-1768 / DS2)</name>
    <name type="common">Halobacterium volcanii</name>
    <dbReference type="NCBI Taxonomy" id="309800"/>
    <lineage>
        <taxon>Archaea</taxon>
        <taxon>Methanobacteriati</taxon>
        <taxon>Methanobacteriota</taxon>
        <taxon>Stenosarchaea group</taxon>
        <taxon>Halobacteria</taxon>
        <taxon>Halobacteriales</taxon>
        <taxon>Haloferacaceae</taxon>
        <taxon>Haloferax</taxon>
    </lineage>
</organism>
<proteinExistence type="predicted"/>
<dbReference type="KEGG" id="hvo:HVO_B0252"/>
<evidence type="ECO:0000313" key="3">
    <source>
        <dbReference type="Proteomes" id="UP000008243"/>
    </source>
</evidence>
<keyword evidence="2" id="KW-0614">Plasmid</keyword>
<feature type="region of interest" description="Disordered" evidence="1">
    <location>
        <begin position="1"/>
        <end position="37"/>
    </location>
</feature>
<name>D4GPQ0_HALVD</name>
<accession>D4GPQ0</accession>
<dbReference type="HOGENOM" id="CLU_3338361_0_0_2"/>
<dbReference type="EMBL" id="CP001953">
    <property type="protein sequence ID" value="ADE01360.1"/>
    <property type="molecule type" value="Genomic_DNA"/>
</dbReference>
<geneLocation type="plasmid" evidence="2 3">
    <name>pHV3</name>
</geneLocation>
<gene>
    <name evidence="2" type="ordered locus">HVO_B0252</name>
</gene>